<dbReference type="Pfam" id="PF02221">
    <property type="entry name" value="E1_DerP2_DerF2"/>
    <property type="match status" value="1"/>
</dbReference>
<dbReference type="HOGENOM" id="CLU_2198402_0_0_1"/>
<name>A0A015N1F6_RHIIW</name>
<dbReference type="SMR" id="A0A015N1F6"/>
<comment type="caution">
    <text evidence="3">The sequence shown here is derived from an EMBL/GenBank/DDBJ whole genome shotgun (WGS) entry which is preliminary data.</text>
</comment>
<evidence type="ECO:0000259" key="2">
    <source>
        <dbReference type="SMART" id="SM00737"/>
    </source>
</evidence>
<accession>A0A015N1F6</accession>
<evidence type="ECO:0000313" key="4">
    <source>
        <dbReference type="Proteomes" id="UP000022910"/>
    </source>
</evidence>
<dbReference type="SUPFAM" id="SSF81296">
    <property type="entry name" value="E set domains"/>
    <property type="match status" value="1"/>
</dbReference>
<evidence type="ECO:0000256" key="1">
    <source>
        <dbReference type="ARBA" id="ARBA00016056"/>
    </source>
</evidence>
<dbReference type="Proteomes" id="UP000022910">
    <property type="component" value="Unassembled WGS sequence"/>
</dbReference>
<dbReference type="OrthoDB" id="2306308at2759"/>
<dbReference type="AlphaFoldDB" id="A0A015N1F6"/>
<reference evidence="3 4" key="1">
    <citation type="submission" date="2014-02" db="EMBL/GenBank/DDBJ databases">
        <title>Single nucleus genome sequencing reveals high similarity among nuclei of an endomycorrhizal fungus.</title>
        <authorList>
            <person name="Lin K."/>
            <person name="Geurts R."/>
            <person name="Zhang Z."/>
            <person name="Limpens E."/>
            <person name="Saunders D.G."/>
            <person name="Mu D."/>
            <person name="Pang E."/>
            <person name="Cao H."/>
            <person name="Cha H."/>
            <person name="Lin T."/>
            <person name="Zhou Q."/>
            <person name="Shang Y."/>
            <person name="Li Y."/>
            <person name="Ivanov S."/>
            <person name="Sharma T."/>
            <person name="Velzen R.V."/>
            <person name="Ruijter N.D."/>
            <person name="Aanen D.K."/>
            <person name="Win J."/>
            <person name="Kamoun S."/>
            <person name="Bisseling T."/>
            <person name="Huang S."/>
        </authorList>
    </citation>
    <scope>NUCLEOTIDE SEQUENCE [LARGE SCALE GENOMIC DNA]</scope>
    <source>
        <strain evidence="4">DAOM197198w</strain>
    </source>
</reference>
<evidence type="ECO:0000313" key="3">
    <source>
        <dbReference type="EMBL" id="EXX72933.1"/>
    </source>
</evidence>
<keyword evidence="4" id="KW-1185">Reference proteome</keyword>
<sequence length="132" mass="14727">MANALQFSQCSGNYPNPVNVSILPDPPIFGQPVEVFISIMAYTTVEVGAYVDIQVNNPDWVFPFTFQQDICNDNYVKNCPISDTYQFNYPYYFLVGSKTLTVNIKARLVNPDNTILSCIDGSVTIQAPVSQK</sequence>
<dbReference type="SMART" id="SM00737">
    <property type="entry name" value="ML"/>
    <property type="match status" value="1"/>
</dbReference>
<feature type="domain" description="MD-2-related lipid-recognition" evidence="2">
    <location>
        <begin position="7"/>
        <end position="123"/>
    </location>
</feature>
<proteinExistence type="predicted"/>
<organism evidence="3 4">
    <name type="scientific">Rhizophagus irregularis (strain DAOM 197198w)</name>
    <name type="common">Glomus intraradices</name>
    <dbReference type="NCBI Taxonomy" id="1432141"/>
    <lineage>
        <taxon>Eukaryota</taxon>
        <taxon>Fungi</taxon>
        <taxon>Fungi incertae sedis</taxon>
        <taxon>Mucoromycota</taxon>
        <taxon>Glomeromycotina</taxon>
        <taxon>Glomeromycetes</taxon>
        <taxon>Glomerales</taxon>
        <taxon>Glomeraceae</taxon>
        <taxon>Rhizophagus</taxon>
    </lineage>
</organism>
<dbReference type="InterPro" id="IPR003172">
    <property type="entry name" value="ML_dom"/>
</dbReference>
<gene>
    <name evidence="3" type="ORF">RirG_064730</name>
</gene>
<dbReference type="Gene3D" id="2.60.40.770">
    <property type="match status" value="1"/>
</dbReference>
<dbReference type="InterPro" id="IPR014756">
    <property type="entry name" value="Ig_E-set"/>
</dbReference>
<dbReference type="EMBL" id="JEMT01014940">
    <property type="protein sequence ID" value="EXX72933.1"/>
    <property type="molecule type" value="Genomic_DNA"/>
</dbReference>
<protein>
    <recommendedName>
        <fullName evidence="1">Phosphatidylglycerol/phosphatidylinositol transfer protein</fullName>
    </recommendedName>
</protein>